<evidence type="ECO:0000313" key="4">
    <source>
        <dbReference type="EnsemblMetazoa" id="SCAU003083-PA"/>
    </source>
</evidence>
<evidence type="ECO:0000256" key="3">
    <source>
        <dbReference type="SAM" id="SignalP"/>
    </source>
</evidence>
<feature type="compositionally biased region" description="Low complexity" evidence="2">
    <location>
        <begin position="355"/>
        <end position="375"/>
    </location>
</feature>
<protein>
    <recommendedName>
        <fullName evidence="6">20-hydroxyecdysone protein</fullName>
    </recommendedName>
</protein>
<dbReference type="PROSITE" id="PS51257">
    <property type="entry name" value="PROKAR_LIPOPROTEIN"/>
    <property type="match status" value="1"/>
</dbReference>
<dbReference type="KEGG" id="scac:106095825"/>
<dbReference type="AlphaFoldDB" id="A0A1I8NY29"/>
<keyword evidence="1" id="KW-0175">Coiled coil</keyword>
<evidence type="ECO:0008006" key="6">
    <source>
        <dbReference type="Google" id="ProtNLM"/>
    </source>
</evidence>
<feature type="region of interest" description="Disordered" evidence="2">
    <location>
        <begin position="355"/>
        <end position="464"/>
    </location>
</feature>
<feature type="signal peptide" evidence="3">
    <location>
        <begin position="1"/>
        <end position="20"/>
    </location>
</feature>
<feature type="region of interest" description="Disordered" evidence="2">
    <location>
        <begin position="169"/>
        <end position="232"/>
    </location>
</feature>
<organism evidence="4 5">
    <name type="scientific">Stomoxys calcitrans</name>
    <name type="common">Stable fly</name>
    <name type="synonym">Conops calcitrans</name>
    <dbReference type="NCBI Taxonomy" id="35570"/>
    <lineage>
        <taxon>Eukaryota</taxon>
        <taxon>Metazoa</taxon>
        <taxon>Ecdysozoa</taxon>
        <taxon>Arthropoda</taxon>
        <taxon>Hexapoda</taxon>
        <taxon>Insecta</taxon>
        <taxon>Pterygota</taxon>
        <taxon>Neoptera</taxon>
        <taxon>Endopterygota</taxon>
        <taxon>Diptera</taxon>
        <taxon>Brachycera</taxon>
        <taxon>Muscomorpha</taxon>
        <taxon>Muscoidea</taxon>
        <taxon>Muscidae</taxon>
        <taxon>Stomoxys</taxon>
    </lineage>
</organism>
<evidence type="ECO:0000313" key="5">
    <source>
        <dbReference type="Proteomes" id="UP000095300"/>
    </source>
</evidence>
<proteinExistence type="predicted"/>
<accession>A0A1I8NY29</accession>
<dbReference type="STRING" id="35570.A0A1I8NY29"/>
<sequence>MRCSLAIVGFFLAVALSCDAAVVQRRYRNTEEVLVPVTVIQDGDELKEILKEEIVQPQEKIAASELDVITQEIAKIVDEEQKLAAVDAVEEAQRRFDEDLLEEDIKDAVIGENEKLLKDMQQKEEKLEVIKNEKQEDEIVQQTLKGLAVGETAIQPEIIPEAQDILKESDSTASQTLGEEKEPAQDLKSLVKPEKSEVIEEDPIASSSNEGEPEGSLRQATQATPAQTTQQNFVQQLIQSSPLGPFFNQITGQNNQAQVANDDAGSAPATPNPTIPAFLAPALTTVQNAAQSVVNTTTSAFQGLTSFASNLGNQFQNTLSNLGGQQPAQQAASDATTARPQGPFQQLVNTFMGNNQQAAQPAPQQPLGPFQGLLNIFQGNNANSAPQANTAPADTVESQKPAKEPEVAEPASPSADENTINTADTLSNEIRNSAEVEDSFEDTAQPEELIVVQDDATQNQEQQQ</sequence>
<feature type="compositionally biased region" description="Basic and acidic residues" evidence="2">
    <location>
        <begin position="178"/>
        <end position="198"/>
    </location>
</feature>
<keyword evidence="3" id="KW-0732">Signal</keyword>
<feature type="compositionally biased region" description="Acidic residues" evidence="2">
    <location>
        <begin position="435"/>
        <end position="445"/>
    </location>
</feature>
<feature type="compositionally biased region" description="Polar residues" evidence="2">
    <location>
        <begin position="415"/>
        <end position="431"/>
    </location>
</feature>
<keyword evidence="5" id="KW-1185">Reference proteome</keyword>
<name>A0A1I8NY29_STOCA</name>
<dbReference type="OrthoDB" id="8064819at2759"/>
<feature type="compositionally biased region" description="Polar residues" evidence="2">
    <location>
        <begin position="377"/>
        <end position="398"/>
    </location>
</feature>
<dbReference type="Proteomes" id="UP000095300">
    <property type="component" value="Unassembled WGS sequence"/>
</dbReference>
<dbReference type="VEuPathDB" id="VectorBase:SCAU003083"/>
<feature type="coiled-coil region" evidence="1">
    <location>
        <begin position="106"/>
        <end position="140"/>
    </location>
</feature>
<gene>
    <name evidence="4" type="primary">106095825</name>
</gene>
<feature type="compositionally biased region" description="Low complexity" evidence="2">
    <location>
        <begin position="219"/>
        <end position="231"/>
    </location>
</feature>
<evidence type="ECO:0000256" key="2">
    <source>
        <dbReference type="SAM" id="MobiDB-lite"/>
    </source>
</evidence>
<feature type="region of interest" description="Disordered" evidence="2">
    <location>
        <begin position="319"/>
        <end position="339"/>
    </location>
</feature>
<evidence type="ECO:0000256" key="1">
    <source>
        <dbReference type="SAM" id="Coils"/>
    </source>
</evidence>
<reference evidence="4" key="1">
    <citation type="submission" date="2020-05" db="UniProtKB">
        <authorList>
            <consortium name="EnsemblMetazoa"/>
        </authorList>
    </citation>
    <scope>IDENTIFICATION</scope>
    <source>
        <strain evidence="4">USDA</strain>
    </source>
</reference>
<dbReference type="EnsemblMetazoa" id="SCAU003083-RA">
    <property type="protein sequence ID" value="SCAU003083-PA"/>
    <property type="gene ID" value="SCAU003083"/>
</dbReference>
<feature type="compositionally biased region" description="Low complexity" evidence="2">
    <location>
        <begin position="453"/>
        <end position="464"/>
    </location>
</feature>
<feature type="chain" id="PRO_5009325811" description="20-hydroxyecdysone protein" evidence="3">
    <location>
        <begin position="21"/>
        <end position="464"/>
    </location>
</feature>